<protein>
    <submittedName>
        <fullName evidence="1">Uncharacterized protein</fullName>
    </submittedName>
</protein>
<sequence length="272" mass="29219">MHDELHHLGFLADREIGGGITFIPTRKGRVAARDTRAEYRPEAARRAVLSYLAAHTGELSGFKGLEDSEWADEPDGRLTAVEIRLAVDGLEDRGFIRGPQRTGGGELPYADITSRGRDYLRRKVPADVVTGGTSAGATHYSTTTTTTITGDNNQVAAGTRGPVTQHLSIVDNSATVTAGYENIAQLVGELVDQRLPLLRLKEGDRKDVIDEAEVVLGEVVKDEPDRKIIRRALSIIRGAVSAALTGVNQAVTDESAELAQATIDQISSSGFF</sequence>
<dbReference type="AlphaFoldDB" id="A0A2I1R3A7"/>
<accession>A0A2I1R3A7</accession>
<name>A0A2I1R3A7_9ACTN</name>
<gene>
    <name evidence="1" type="ORF">CYJ73_21310</name>
</gene>
<organism evidence="1 2">
    <name type="scientific">Gordonia terrae</name>
    <dbReference type="NCBI Taxonomy" id="2055"/>
    <lineage>
        <taxon>Bacteria</taxon>
        <taxon>Bacillati</taxon>
        <taxon>Actinomycetota</taxon>
        <taxon>Actinomycetes</taxon>
        <taxon>Mycobacteriales</taxon>
        <taxon>Gordoniaceae</taxon>
        <taxon>Gordonia</taxon>
    </lineage>
</organism>
<proteinExistence type="predicted"/>
<dbReference type="RefSeq" id="WP_101822130.1">
    <property type="nucleotide sequence ID" value="NZ_PKJC01000023.1"/>
</dbReference>
<evidence type="ECO:0000313" key="2">
    <source>
        <dbReference type="Proteomes" id="UP000234662"/>
    </source>
</evidence>
<reference evidence="1 2" key="1">
    <citation type="submission" date="2017-12" db="EMBL/GenBank/DDBJ databases">
        <title>Phylogenetic diversity of female urinary microbiome.</title>
        <authorList>
            <person name="Thomas-White K."/>
            <person name="Wolfe A.J."/>
        </authorList>
    </citation>
    <scope>NUCLEOTIDE SEQUENCE [LARGE SCALE GENOMIC DNA]</scope>
    <source>
        <strain evidence="1 2">UMB0777</strain>
    </source>
</reference>
<evidence type="ECO:0000313" key="1">
    <source>
        <dbReference type="EMBL" id="PKZ63600.1"/>
    </source>
</evidence>
<dbReference type="EMBL" id="PKJC01000023">
    <property type="protein sequence ID" value="PKZ63600.1"/>
    <property type="molecule type" value="Genomic_DNA"/>
</dbReference>
<dbReference type="Proteomes" id="UP000234662">
    <property type="component" value="Unassembled WGS sequence"/>
</dbReference>
<comment type="caution">
    <text evidence="1">The sequence shown here is derived from an EMBL/GenBank/DDBJ whole genome shotgun (WGS) entry which is preliminary data.</text>
</comment>